<keyword evidence="1" id="KW-0472">Membrane</keyword>
<reference evidence="2" key="1">
    <citation type="submission" date="2019-02" db="EMBL/GenBank/DDBJ databases">
        <authorList>
            <person name="Gruber-Vodicka R. H."/>
            <person name="Seah K. B. B."/>
        </authorList>
    </citation>
    <scope>NUCLEOTIDE SEQUENCE</scope>
    <source>
        <strain evidence="2">BECK_BZ126</strain>
    </source>
</reference>
<dbReference type="AlphaFoldDB" id="A0A450ZQ13"/>
<organism evidence="2">
    <name type="scientific">Candidatus Kentrum sp. TC</name>
    <dbReference type="NCBI Taxonomy" id="2126339"/>
    <lineage>
        <taxon>Bacteria</taxon>
        <taxon>Pseudomonadati</taxon>
        <taxon>Pseudomonadota</taxon>
        <taxon>Gammaproteobacteria</taxon>
        <taxon>Candidatus Kentrum</taxon>
    </lineage>
</organism>
<dbReference type="EMBL" id="CAADFW010000008">
    <property type="protein sequence ID" value="VFK55903.1"/>
    <property type="molecule type" value="Genomic_DNA"/>
</dbReference>
<evidence type="ECO:0000313" key="2">
    <source>
        <dbReference type="EMBL" id="VFK55903.1"/>
    </source>
</evidence>
<proteinExistence type="predicted"/>
<accession>A0A450ZQ13</accession>
<keyword evidence="1" id="KW-1133">Transmembrane helix</keyword>
<feature type="transmembrane region" description="Helical" evidence="1">
    <location>
        <begin position="37"/>
        <end position="61"/>
    </location>
</feature>
<gene>
    <name evidence="2" type="ORF">BECKTC1821F_GA0114240_100824</name>
</gene>
<keyword evidence="1" id="KW-0812">Transmembrane</keyword>
<sequence length="72" mass="8106">MRRLVARKILIRLRSGYASSGIGEDNPIDTVSHLYKWWVLLLCGLANFLAGLSWMSLPVLFDEISRATGRSI</sequence>
<name>A0A450ZQ13_9GAMM</name>
<protein>
    <submittedName>
        <fullName evidence="2">Uncharacterized protein</fullName>
    </submittedName>
</protein>
<evidence type="ECO:0000256" key="1">
    <source>
        <dbReference type="SAM" id="Phobius"/>
    </source>
</evidence>